<sequence length="64" mass="6782">PPQKIHTADGSTLDAIGRGDVDIDLPLGNERTNVTLKNALYAPKMAFTLISTTRITSAGLAVLF</sequence>
<keyword evidence="3" id="KW-1185">Reference proteome</keyword>
<protein>
    <recommendedName>
        <fullName evidence="1">Retrovirus-related Pol polyprotein from transposon TNT 1-94-like beta-barrel domain-containing protein</fullName>
    </recommendedName>
</protein>
<proteinExistence type="predicted"/>
<organism evidence="2 3">
    <name type="scientific">Suillus luteus UH-Slu-Lm8-n1</name>
    <dbReference type="NCBI Taxonomy" id="930992"/>
    <lineage>
        <taxon>Eukaryota</taxon>
        <taxon>Fungi</taxon>
        <taxon>Dikarya</taxon>
        <taxon>Basidiomycota</taxon>
        <taxon>Agaricomycotina</taxon>
        <taxon>Agaricomycetes</taxon>
        <taxon>Agaricomycetidae</taxon>
        <taxon>Boletales</taxon>
        <taxon>Suillineae</taxon>
        <taxon>Suillaceae</taxon>
        <taxon>Suillus</taxon>
    </lineage>
</organism>
<accession>A0A0D0A2E7</accession>
<dbReference type="Pfam" id="PF22936">
    <property type="entry name" value="Pol_BBD"/>
    <property type="match status" value="1"/>
</dbReference>
<dbReference type="InterPro" id="IPR054722">
    <property type="entry name" value="PolX-like_BBD"/>
</dbReference>
<dbReference type="OrthoDB" id="3251181at2759"/>
<dbReference type="Proteomes" id="UP000054485">
    <property type="component" value="Unassembled WGS sequence"/>
</dbReference>
<dbReference type="InParanoid" id="A0A0D0A2E7"/>
<feature type="non-terminal residue" evidence="2">
    <location>
        <position position="64"/>
    </location>
</feature>
<dbReference type="HOGENOM" id="CLU_158358_1_0_1"/>
<evidence type="ECO:0000313" key="2">
    <source>
        <dbReference type="EMBL" id="KIK32339.1"/>
    </source>
</evidence>
<gene>
    <name evidence="2" type="ORF">CY34DRAFT_31590</name>
</gene>
<evidence type="ECO:0000313" key="3">
    <source>
        <dbReference type="Proteomes" id="UP000054485"/>
    </source>
</evidence>
<feature type="non-terminal residue" evidence="2">
    <location>
        <position position="1"/>
    </location>
</feature>
<evidence type="ECO:0000259" key="1">
    <source>
        <dbReference type="Pfam" id="PF22936"/>
    </source>
</evidence>
<feature type="domain" description="Retrovirus-related Pol polyprotein from transposon TNT 1-94-like beta-barrel" evidence="1">
    <location>
        <begin position="2"/>
        <end position="59"/>
    </location>
</feature>
<name>A0A0D0A2E7_9AGAM</name>
<dbReference type="AlphaFoldDB" id="A0A0D0A2E7"/>
<reference evidence="3" key="2">
    <citation type="submission" date="2015-01" db="EMBL/GenBank/DDBJ databases">
        <title>Evolutionary Origins and Diversification of the Mycorrhizal Mutualists.</title>
        <authorList>
            <consortium name="DOE Joint Genome Institute"/>
            <consortium name="Mycorrhizal Genomics Consortium"/>
            <person name="Kohler A."/>
            <person name="Kuo A."/>
            <person name="Nagy L.G."/>
            <person name="Floudas D."/>
            <person name="Copeland A."/>
            <person name="Barry K.W."/>
            <person name="Cichocki N."/>
            <person name="Veneault-Fourrey C."/>
            <person name="LaButti K."/>
            <person name="Lindquist E.A."/>
            <person name="Lipzen A."/>
            <person name="Lundell T."/>
            <person name="Morin E."/>
            <person name="Murat C."/>
            <person name="Riley R."/>
            <person name="Ohm R."/>
            <person name="Sun H."/>
            <person name="Tunlid A."/>
            <person name="Henrissat B."/>
            <person name="Grigoriev I.V."/>
            <person name="Hibbett D.S."/>
            <person name="Martin F."/>
        </authorList>
    </citation>
    <scope>NUCLEOTIDE SEQUENCE [LARGE SCALE GENOMIC DNA]</scope>
    <source>
        <strain evidence="3">UH-Slu-Lm8-n1</strain>
    </source>
</reference>
<dbReference type="EMBL" id="KN836283">
    <property type="protein sequence ID" value="KIK32339.1"/>
    <property type="molecule type" value="Genomic_DNA"/>
</dbReference>
<reference evidence="2 3" key="1">
    <citation type="submission" date="2014-04" db="EMBL/GenBank/DDBJ databases">
        <authorList>
            <consortium name="DOE Joint Genome Institute"/>
            <person name="Kuo A."/>
            <person name="Ruytinx J."/>
            <person name="Rineau F."/>
            <person name="Colpaert J."/>
            <person name="Kohler A."/>
            <person name="Nagy L.G."/>
            <person name="Floudas D."/>
            <person name="Copeland A."/>
            <person name="Barry K.W."/>
            <person name="Cichocki N."/>
            <person name="Veneault-Fourrey C."/>
            <person name="LaButti K."/>
            <person name="Lindquist E.A."/>
            <person name="Lipzen A."/>
            <person name="Lundell T."/>
            <person name="Morin E."/>
            <person name="Murat C."/>
            <person name="Sun H."/>
            <person name="Tunlid A."/>
            <person name="Henrissat B."/>
            <person name="Grigoriev I.V."/>
            <person name="Hibbett D.S."/>
            <person name="Martin F."/>
            <person name="Nordberg H.P."/>
            <person name="Cantor M.N."/>
            <person name="Hua S.X."/>
        </authorList>
    </citation>
    <scope>NUCLEOTIDE SEQUENCE [LARGE SCALE GENOMIC DNA]</scope>
    <source>
        <strain evidence="2 3">UH-Slu-Lm8-n1</strain>
    </source>
</reference>